<dbReference type="SUPFAM" id="SSF46626">
    <property type="entry name" value="Cytochrome c"/>
    <property type="match status" value="6"/>
</dbReference>
<evidence type="ECO:0000256" key="4">
    <source>
        <dbReference type="ARBA" id="ARBA00022982"/>
    </source>
</evidence>
<dbReference type="InterPro" id="IPR036909">
    <property type="entry name" value="Cyt_c-like_dom_sf"/>
</dbReference>
<keyword evidence="4" id="KW-0249">Electron transport</keyword>
<feature type="domain" description="Cytochrome c" evidence="7">
    <location>
        <begin position="430"/>
        <end position="509"/>
    </location>
</feature>
<dbReference type="InterPro" id="IPR050597">
    <property type="entry name" value="Cytochrome_c_Oxidase_Subunit"/>
</dbReference>
<evidence type="ECO:0000259" key="7">
    <source>
        <dbReference type="PROSITE" id="PS51007"/>
    </source>
</evidence>
<keyword evidence="2" id="KW-0349">Heme</keyword>
<evidence type="ECO:0000256" key="5">
    <source>
        <dbReference type="ARBA" id="ARBA00023004"/>
    </source>
</evidence>
<evidence type="ECO:0000313" key="8">
    <source>
        <dbReference type="EMBL" id="VAW84815.1"/>
    </source>
</evidence>
<dbReference type="PROSITE" id="PS51257">
    <property type="entry name" value="PROKAR_LIPOPROTEIN"/>
    <property type="match status" value="1"/>
</dbReference>
<sequence length="594" mass="64397">MKPLFSLLMLLTLLVGCESAQPPSSSADSIDNPVAEKSADSSHSTSSPVDDDPVQVGEIEAGRQIAKSDCLLCHGMSGVEARSGVPFIAGMKQDYLVRSMIAYTRGARKHAEMQRVIQDIGPKGIADVSAYYASLDTPWTGAVADAESKSILDDKVALKAGALIAKSCDGCHGEKGRSSKHVNSPSLAGVPLEYFEPALKSYFNGERNHQPMAMFKEMLDGKDDKIRSVAAHYAVQKPQKPPKPTKGHANRGKRLAERCAGCHGYDGNSLNPYMPSLAGSPAEYIAKATIDYRDGKRTEALMQKPVAGLSNQQIRDLAAYFALQTTESPLHKEIEADGAFHPLEDGERMAASCNGCHGAAGNSRMKEIPSLTGQDVRYLARATKDYQIDKRHHKTMTKLVSGLSDVDIEKIAYFYAVQEPERRNKPGVNGDISRGEQLAPACTICHGNKGVSSDPANVPSLAGQDSHYLVSATLAYSNGERSHDSMDGVTADLSEQDLNDIARYFEAQQAVKPTTYLLDDPAKLVEERCSFCHGERGYSTQAGVPRLAGQLESYIVLAMQEYQQGLRKDPNMTAMSDVLSLIEIKAIAAYYARQ</sequence>
<feature type="domain" description="Cytochrome c" evidence="7">
    <location>
        <begin position="57"/>
        <end position="136"/>
    </location>
</feature>
<evidence type="ECO:0000256" key="3">
    <source>
        <dbReference type="ARBA" id="ARBA00022723"/>
    </source>
</evidence>
<feature type="domain" description="Cytochrome c" evidence="7">
    <location>
        <begin position="516"/>
        <end position="594"/>
    </location>
</feature>
<dbReference type="GO" id="GO:0020037">
    <property type="term" value="F:heme binding"/>
    <property type="evidence" value="ECO:0007669"/>
    <property type="project" value="InterPro"/>
</dbReference>
<proteinExistence type="predicted"/>
<keyword evidence="5" id="KW-0408">Iron</keyword>
<dbReference type="InterPro" id="IPR009056">
    <property type="entry name" value="Cyt_c-like_dom"/>
</dbReference>
<dbReference type="Pfam" id="PF00034">
    <property type="entry name" value="Cytochrom_C"/>
    <property type="match status" value="1"/>
</dbReference>
<name>A0A3B0YV20_9ZZZZ</name>
<dbReference type="GO" id="GO:0046872">
    <property type="term" value="F:metal ion binding"/>
    <property type="evidence" value="ECO:0007669"/>
    <property type="project" value="UniProtKB-KW"/>
</dbReference>
<dbReference type="Gene3D" id="1.10.760.10">
    <property type="entry name" value="Cytochrome c-like domain"/>
    <property type="match status" value="6"/>
</dbReference>
<feature type="domain" description="Cytochrome c" evidence="7">
    <location>
        <begin position="156"/>
        <end position="237"/>
    </location>
</feature>
<dbReference type="PROSITE" id="PS51007">
    <property type="entry name" value="CYTC"/>
    <property type="match status" value="6"/>
</dbReference>
<gene>
    <name evidence="8" type="ORF">MNBD_GAMMA18-1509</name>
</gene>
<organism evidence="8">
    <name type="scientific">hydrothermal vent metagenome</name>
    <dbReference type="NCBI Taxonomy" id="652676"/>
    <lineage>
        <taxon>unclassified sequences</taxon>
        <taxon>metagenomes</taxon>
        <taxon>ecological metagenomes</taxon>
    </lineage>
</organism>
<evidence type="ECO:0000256" key="1">
    <source>
        <dbReference type="ARBA" id="ARBA00022448"/>
    </source>
</evidence>
<dbReference type="PANTHER" id="PTHR33751">
    <property type="entry name" value="CBB3-TYPE CYTOCHROME C OXIDASE SUBUNIT FIXP"/>
    <property type="match status" value="1"/>
</dbReference>
<reference evidence="8" key="1">
    <citation type="submission" date="2018-06" db="EMBL/GenBank/DDBJ databases">
        <authorList>
            <person name="Zhirakovskaya E."/>
        </authorList>
    </citation>
    <scope>NUCLEOTIDE SEQUENCE</scope>
</reference>
<dbReference type="PANTHER" id="PTHR33751:SF9">
    <property type="entry name" value="CYTOCHROME C4"/>
    <property type="match status" value="1"/>
</dbReference>
<evidence type="ECO:0000256" key="2">
    <source>
        <dbReference type="ARBA" id="ARBA00022617"/>
    </source>
</evidence>
<feature type="domain" description="Cytochrome c" evidence="7">
    <location>
        <begin position="247"/>
        <end position="325"/>
    </location>
</feature>
<keyword evidence="3" id="KW-0479">Metal-binding</keyword>
<dbReference type="EMBL" id="UOFP01000070">
    <property type="protein sequence ID" value="VAW84815.1"/>
    <property type="molecule type" value="Genomic_DNA"/>
</dbReference>
<accession>A0A3B0YV20</accession>
<protein>
    <recommendedName>
        <fullName evidence="7">Cytochrome c domain-containing protein</fullName>
    </recommendedName>
</protein>
<feature type="region of interest" description="Disordered" evidence="6">
    <location>
        <begin position="20"/>
        <end position="54"/>
    </location>
</feature>
<keyword evidence="1" id="KW-0813">Transport</keyword>
<dbReference type="GO" id="GO:0009055">
    <property type="term" value="F:electron transfer activity"/>
    <property type="evidence" value="ECO:0007669"/>
    <property type="project" value="InterPro"/>
</dbReference>
<evidence type="ECO:0000256" key="6">
    <source>
        <dbReference type="SAM" id="MobiDB-lite"/>
    </source>
</evidence>
<dbReference type="AlphaFoldDB" id="A0A3B0YV20"/>
<feature type="domain" description="Cytochrome c" evidence="7">
    <location>
        <begin position="341"/>
        <end position="419"/>
    </location>
</feature>